<evidence type="ECO:0000313" key="1">
    <source>
        <dbReference type="EMBL" id="MBB5712894.1"/>
    </source>
</evidence>
<proteinExistence type="predicted"/>
<dbReference type="AlphaFoldDB" id="A0A840YT87"/>
<organism evidence="1 2">
    <name type="scientific">Sphingomonas xinjiangensis</name>
    <dbReference type="NCBI Taxonomy" id="643568"/>
    <lineage>
        <taxon>Bacteria</taxon>
        <taxon>Pseudomonadati</taxon>
        <taxon>Pseudomonadota</taxon>
        <taxon>Alphaproteobacteria</taxon>
        <taxon>Sphingomonadales</taxon>
        <taxon>Sphingomonadaceae</taxon>
        <taxon>Sphingomonas</taxon>
    </lineage>
</organism>
<protein>
    <submittedName>
        <fullName evidence="1">Uncharacterized protein</fullName>
    </submittedName>
</protein>
<gene>
    <name evidence="1" type="ORF">FHT02_004156</name>
</gene>
<keyword evidence="2" id="KW-1185">Reference proteome</keyword>
<evidence type="ECO:0000313" key="2">
    <source>
        <dbReference type="Proteomes" id="UP000527143"/>
    </source>
</evidence>
<comment type="caution">
    <text evidence="1">The sequence shown here is derived from an EMBL/GenBank/DDBJ whole genome shotgun (WGS) entry which is preliminary data.</text>
</comment>
<reference evidence="1 2" key="1">
    <citation type="submission" date="2020-08" db="EMBL/GenBank/DDBJ databases">
        <title>Genomic Encyclopedia of Type Strains, Phase IV (KMG-IV): sequencing the most valuable type-strain genomes for metagenomic binning, comparative biology and taxonomic classification.</title>
        <authorList>
            <person name="Goeker M."/>
        </authorList>
    </citation>
    <scope>NUCLEOTIDE SEQUENCE [LARGE SCALE GENOMIC DNA]</scope>
    <source>
        <strain evidence="1 2">DSM 26736</strain>
    </source>
</reference>
<sequence>MDKALLSALLATTVTLGGMAATPCVAQRFEGRLPGPAL</sequence>
<accession>A0A840YT87</accession>
<dbReference type="EMBL" id="JACIJF010000030">
    <property type="protein sequence ID" value="MBB5712894.1"/>
    <property type="molecule type" value="Genomic_DNA"/>
</dbReference>
<name>A0A840YT87_9SPHN</name>
<dbReference type="Proteomes" id="UP000527143">
    <property type="component" value="Unassembled WGS sequence"/>
</dbReference>